<comment type="caution">
    <text evidence="1">The sequence shown here is derived from an EMBL/GenBank/DDBJ whole genome shotgun (WGS) entry which is preliminary data.</text>
</comment>
<dbReference type="EMBL" id="JABEZW010000005">
    <property type="protein sequence ID" value="MBA0765862.1"/>
    <property type="molecule type" value="Genomic_DNA"/>
</dbReference>
<sequence length="171" mass="19702">MASLNCLARARVIGPWGRTIGSLLDLGALRSVIVSKVLLVVYAIIKMHETDRVWRQFRFRQSIPVAPQDLDNLHPIELRRLDENWLYVSSYSGAYSNLIIFTQEPYIPLHFSASNPMPGWTFRHLSPMYYMPIPSTFLMTTIPTTTYRPSLFQELTESPLVILLVYRTKPS</sequence>
<organism evidence="1 2">
    <name type="scientific">Gossypium trilobum</name>
    <dbReference type="NCBI Taxonomy" id="34281"/>
    <lineage>
        <taxon>Eukaryota</taxon>
        <taxon>Viridiplantae</taxon>
        <taxon>Streptophyta</taxon>
        <taxon>Embryophyta</taxon>
        <taxon>Tracheophyta</taxon>
        <taxon>Spermatophyta</taxon>
        <taxon>Magnoliopsida</taxon>
        <taxon>eudicotyledons</taxon>
        <taxon>Gunneridae</taxon>
        <taxon>Pentapetalae</taxon>
        <taxon>rosids</taxon>
        <taxon>malvids</taxon>
        <taxon>Malvales</taxon>
        <taxon>Malvaceae</taxon>
        <taxon>Malvoideae</taxon>
        <taxon>Gossypium</taxon>
    </lineage>
</organism>
<evidence type="ECO:0000313" key="2">
    <source>
        <dbReference type="Proteomes" id="UP000593568"/>
    </source>
</evidence>
<gene>
    <name evidence="1" type="ORF">Gotri_014979</name>
</gene>
<proteinExistence type="predicted"/>
<dbReference type="Proteomes" id="UP000593568">
    <property type="component" value="Unassembled WGS sequence"/>
</dbReference>
<dbReference type="AlphaFoldDB" id="A0A7J9DYK5"/>
<name>A0A7J9DYK5_9ROSI</name>
<protein>
    <submittedName>
        <fullName evidence="1">Uncharacterized protein</fullName>
    </submittedName>
</protein>
<accession>A0A7J9DYK5</accession>
<keyword evidence="2" id="KW-1185">Reference proteome</keyword>
<reference evidence="1 2" key="1">
    <citation type="journal article" date="2019" name="Genome Biol. Evol.">
        <title>Insights into the evolution of the New World diploid cottons (Gossypium, subgenus Houzingenia) based on genome sequencing.</title>
        <authorList>
            <person name="Grover C.E."/>
            <person name="Arick M.A. 2nd"/>
            <person name="Thrash A."/>
            <person name="Conover J.L."/>
            <person name="Sanders W.S."/>
            <person name="Peterson D.G."/>
            <person name="Frelichowski J.E."/>
            <person name="Scheffler J.A."/>
            <person name="Scheffler B.E."/>
            <person name="Wendel J.F."/>
        </authorList>
    </citation>
    <scope>NUCLEOTIDE SEQUENCE [LARGE SCALE GENOMIC DNA]</scope>
    <source>
        <strain evidence="1">8</strain>
        <tissue evidence="1">Leaf</tissue>
    </source>
</reference>
<evidence type="ECO:0000313" key="1">
    <source>
        <dbReference type="EMBL" id="MBA0765862.1"/>
    </source>
</evidence>